<dbReference type="EMBL" id="JAAMPC010000007">
    <property type="protein sequence ID" value="KAG2301012.1"/>
    <property type="molecule type" value="Genomic_DNA"/>
</dbReference>
<sequence length="81" mass="9537">MWGETYEQLSRNSVYQLNALNMRTDEWCTVTLIEKSEDRLILYWTHCTGCGAGKTIDFDFTNSFWKDDYHSGCDSVFYATR</sequence>
<dbReference type="Proteomes" id="UP000886595">
    <property type="component" value="Unassembled WGS sequence"/>
</dbReference>
<comment type="caution">
    <text evidence="1">The sequence shown here is derived from an EMBL/GenBank/DDBJ whole genome shotgun (WGS) entry which is preliminary data.</text>
</comment>
<gene>
    <name evidence="1" type="ORF">Bca52824_029663</name>
</gene>
<name>A0A8X7S6Z6_BRACI</name>
<accession>A0A8X7S6Z6</accession>
<dbReference type="AlphaFoldDB" id="A0A8X7S6Z6"/>
<evidence type="ECO:0000313" key="2">
    <source>
        <dbReference type="Proteomes" id="UP000886595"/>
    </source>
</evidence>
<reference evidence="1 2" key="1">
    <citation type="submission" date="2020-02" db="EMBL/GenBank/DDBJ databases">
        <authorList>
            <person name="Ma Q."/>
            <person name="Huang Y."/>
            <person name="Song X."/>
            <person name="Pei D."/>
        </authorList>
    </citation>
    <scope>NUCLEOTIDE SEQUENCE [LARGE SCALE GENOMIC DNA]</scope>
    <source>
        <strain evidence="1">Sxm20200214</strain>
        <tissue evidence="1">Leaf</tissue>
    </source>
</reference>
<proteinExistence type="predicted"/>
<organism evidence="1 2">
    <name type="scientific">Brassica carinata</name>
    <name type="common">Ethiopian mustard</name>
    <name type="synonym">Abyssinian cabbage</name>
    <dbReference type="NCBI Taxonomy" id="52824"/>
    <lineage>
        <taxon>Eukaryota</taxon>
        <taxon>Viridiplantae</taxon>
        <taxon>Streptophyta</taxon>
        <taxon>Embryophyta</taxon>
        <taxon>Tracheophyta</taxon>
        <taxon>Spermatophyta</taxon>
        <taxon>Magnoliopsida</taxon>
        <taxon>eudicotyledons</taxon>
        <taxon>Gunneridae</taxon>
        <taxon>Pentapetalae</taxon>
        <taxon>rosids</taxon>
        <taxon>malvids</taxon>
        <taxon>Brassicales</taxon>
        <taxon>Brassicaceae</taxon>
        <taxon>Brassiceae</taxon>
        <taxon>Brassica</taxon>
    </lineage>
</organism>
<protein>
    <submittedName>
        <fullName evidence="1">Uncharacterized protein</fullName>
    </submittedName>
</protein>
<keyword evidence="2" id="KW-1185">Reference proteome</keyword>
<evidence type="ECO:0000313" key="1">
    <source>
        <dbReference type="EMBL" id="KAG2301012.1"/>
    </source>
</evidence>